<feature type="domain" description="Pacifastin" evidence="9">
    <location>
        <begin position="327"/>
        <end position="362"/>
    </location>
</feature>
<dbReference type="RefSeq" id="XP_052756288.1">
    <property type="nucleotide sequence ID" value="XM_052900328.1"/>
</dbReference>
<dbReference type="InterPro" id="IPR008037">
    <property type="entry name" value="Pacifastin_dom"/>
</dbReference>
<keyword evidence="8" id="KW-0732">Signal</keyword>
<dbReference type="InterPro" id="IPR001007">
    <property type="entry name" value="VWF_dom"/>
</dbReference>
<accession>A0ABM3MY67</accession>
<keyword evidence="3 7" id="KW-0646">Protease inhibitor</keyword>
<proteinExistence type="inferred from homology"/>
<dbReference type="Proteomes" id="UP001652740">
    <property type="component" value="Unplaced"/>
</dbReference>
<evidence type="ECO:0000256" key="6">
    <source>
        <dbReference type="ARBA" id="ARBA00029459"/>
    </source>
</evidence>
<feature type="site" description="Reactive bond" evidence="7">
    <location>
        <begin position="302"/>
        <end position="303"/>
    </location>
</feature>
<keyword evidence="5 7" id="KW-1015">Disulfide bond</keyword>
<dbReference type="SUPFAM" id="SSF57283">
    <property type="entry name" value="PMP inhibitors"/>
    <property type="match status" value="9"/>
</dbReference>
<comment type="similarity">
    <text evidence="6 7">Belongs to the protease inhibitor I19 family.</text>
</comment>
<feature type="disulfide bond" evidence="7">
    <location>
        <begin position="230"/>
        <end position="240"/>
    </location>
</feature>
<dbReference type="InterPro" id="IPR036201">
    <property type="entry name" value="Pacifastin_dom_sf"/>
</dbReference>
<sequence>MRLILLIGFSLSLTSSCFGSVLRCASNDEDPSCLPNMEQKGISNLSWGNQCAPGTYWKTECNTCTCEPGGFATCTKVGCDNERSRVCAPGSQWTNDCNATCWCIDGQPKCNKDCTVSLDTNKRKVLELKEGEECAPGTAWHTECNSCICSPQGLAMCTLNSCLNERKTKCAPNTFWKYQCNSCYCYDGRPLCTLLACESPDGKTNKTTMKQPENKECVPGTSWKTDCNECSCQPDGFRICTNFHCDENDPVLFEESTTKKSPELTTKSSLNKTIVCVANRMFIKDCNTCWCNDDGTSFFCTRKVCIPELPEDVDSNNQNTEELRVIHRECRPNEVFELDCNMCRCNPDGKSFSCTRRACAEQTDDVQNSTLVRKVRGLSQGPLKACQPGSEFRMDCNQCLCDDEGQAFSCTRIDCNAQNNNNNGGLRSKRDTTEKIATQCTPGSVFERGCNVCRCTGEGEALCTNNKCGKVYTVEVTSATPAPAVNSNVDSNFRCNPGEQFNFECNDCTCSADGKDVFCTLRLCDQSLYPDI</sequence>
<comment type="caution">
    <text evidence="7">Lacks conserved residue(s) required for the propagation of feature annotation.</text>
</comment>
<organism evidence="10 11">
    <name type="scientific">Galleria mellonella</name>
    <name type="common">Greater wax moth</name>
    <dbReference type="NCBI Taxonomy" id="7137"/>
    <lineage>
        <taxon>Eukaryota</taxon>
        <taxon>Metazoa</taxon>
        <taxon>Ecdysozoa</taxon>
        <taxon>Arthropoda</taxon>
        <taxon>Hexapoda</taxon>
        <taxon>Insecta</taxon>
        <taxon>Pterygota</taxon>
        <taxon>Neoptera</taxon>
        <taxon>Endopterygota</taxon>
        <taxon>Lepidoptera</taxon>
        <taxon>Glossata</taxon>
        <taxon>Ditrysia</taxon>
        <taxon>Pyraloidea</taxon>
        <taxon>Pyralidae</taxon>
        <taxon>Galleriinae</taxon>
        <taxon>Galleria</taxon>
    </lineage>
</organism>
<evidence type="ECO:0000256" key="8">
    <source>
        <dbReference type="SAM" id="SignalP"/>
    </source>
</evidence>
<evidence type="ECO:0000256" key="1">
    <source>
        <dbReference type="ARBA" id="ARBA00004613"/>
    </source>
</evidence>
<feature type="domain" description="Pacifastin" evidence="9">
    <location>
        <begin position="437"/>
        <end position="471"/>
    </location>
</feature>
<dbReference type="SMART" id="SM00215">
    <property type="entry name" value="VWC_out"/>
    <property type="match status" value="2"/>
</dbReference>
<dbReference type="PROSITE" id="PS51257">
    <property type="entry name" value="PROKAR_LIPOPROTEIN"/>
    <property type="match status" value="1"/>
</dbReference>
<evidence type="ECO:0000313" key="11">
    <source>
        <dbReference type="RefSeq" id="XP_052756288.1"/>
    </source>
</evidence>
<keyword evidence="4 7" id="KW-0722">Serine protease inhibitor</keyword>
<feature type="disulfide bond" evidence="7">
    <location>
        <begin position="147"/>
        <end position="157"/>
    </location>
</feature>
<feature type="disulfide bond" evidence="7">
    <location>
        <begin position="440"/>
        <end position="455"/>
    </location>
</feature>
<feature type="domain" description="Pacifastin" evidence="9">
    <location>
        <begin position="48"/>
        <end position="82"/>
    </location>
</feature>
<feature type="disulfide bond" evidence="7">
    <location>
        <begin position="330"/>
        <end position="345"/>
    </location>
</feature>
<feature type="domain" description="Pacifastin" evidence="9">
    <location>
        <begin position="131"/>
        <end position="165"/>
    </location>
</feature>
<feature type="disulfide bond" evidence="7">
    <location>
        <begin position="64"/>
        <end position="74"/>
    </location>
</feature>
<feature type="domain" description="Pacifastin" evidence="9">
    <location>
        <begin position="492"/>
        <end position="527"/>
    </location>
</feature>
<feature type="domain" description="Pacifastin" evidence="9">
    <location>
        <begin position="383"/>
        <end position="418"/>
    </location>
</feature>
<evidence type="ECO:0000313" key="10">
    <source>
        <dbReference type="Proteomes" id="UP001652740"/>
    </source>
</evidence>
<feature type="disulfide bond" evidence="7">
    <location>
        <begin position="134"/>
        <end position="149"/>
    </location>
</feature>
<dbReference type="PROSITE" id="PS51446">
    <property type="entry name" value="PACIFASTIN"/>
    <property type="match status" value="8"/>
</dbReference>
<evidence type="ECO:0000256" key="3">
    <source>
        <dbReference type="ARBA" id="ARBA00022690"/>
    </source>
</evidence>
<reference evidence="11" key="1">
    <citation type="submission" date="2025-08" db="UniProtKB">
        <authorList>
            <consortium name="RefSeq"/>
        </authorList>
    </citation>
    <scope>IDENTIFICATION</scope>
    <source>
        <tissue evidence="11">Whole larvae</tissue>
    </source>
</reference>
<dbReference type="Pfam" id="PF05375">
    <property type="entry name" value="Pacifastin_I"/>
    <property type="match status" value="9"/>
</dbReference>
<feature type="domain" description="Pacifastin" evidence="9">
    <location>
        <begin position="214"/>
        <end position="248"/>
    </location>
</feature>
<dbReference type="GeneID" id="113511074"/>
<feature type="disulfide bond" evidence="7">
    <location>
        <begin position="51"/>
        <end position="66"/>
    </location>
</feature>
<evidence type="ECO:0000256" key="4">
    <source>
        <dbReference type="ARBA" id="ARBA00022900"/>
    </source>
</evidence>
<feature type="disulfide bond" evidence="7">
    <location>
        <begin position="450"/>
        <end position="468"/>
    </location>
</feature>
<evidence type="ECO:0000256" key="5">
    <source>
        <dbReference type="ARBA" id="ARBA00023157"/>
    </source>
</evidence>
<evidence type="ECO:0000256" key="2">
    <source>
        <dbReference type="ARBA" id="ARBA00022525"/>
    </source>
</evidence>
<feature type="disulfide bond" evidence="7">
    <location>
        <begin position="217"/>
        <end position="232"/>
    </location>
</feature>
<evidence type="ECO:0000256" key="7">
    <source>
        <dbReference type="PROSITE-ProRule" id="PRU00776"/>
    </source>
</evidence>
<keyword evidence="10" id="KW-1185">Reference proteome</keyword>
<evidence type="ECO:0000259" key="9">
    <source>
        <dbReference type="PROSITE" id="PS51446"/>
    </source>
</evidence>
<feature type="domain" description="Pacifastin" evidence="9">
    <location>
        <begin position="273"/>
        <end position="308"/>
    </location>
</feature>
<protein>
    <submittedName>
        <fullName evidence="11">Protein psiR-like isoform X1</fullName>
    </submittedName>
</protein>
<feature type="disulfide bond" evidence="7">
    <location>
        <begin position="386"/>
        <end position="401"/>
    </location>
</feature>
<feature type="chain" id="PRO_5045507292" evidence="8">
    <location>
        <begin position="20"/>
        <end position="532"/>
    </location>
</feature>
<feature type="disulfide bond" evidence="7">
    <location>
        <begin position="495"/>
        <end position="510"/>
    </location>
</feature>
<comment type="subcellular location">
    <subcellularLocation>
        <location evidence="1">Secreted</location>
    </subcellularLocation>
</comment>
<feature type="disulfide bond" evidence="7">
    <location>
        <begin position="61"/>
        <end position="79"/>
    </location>
</feature>
<name>A0ABM3MY67_GALME</name>
<keyword evidence="2" id="KW-0964">Secreted</keyword>
<feature type="signal peptide" evidence="8">
    <location>
        <begin position="1"/>
        <end position="19"/>
    </location>
</feature>
<gene>
    <name evidence="11" type="primary">LOC113511074</name>
</gene>
<feature type="disulfide bond" evidence="7">
    <location>
        <begin position="227"/>
        <end position="245"/>
    </location>
</feature>
<feature type="disulfide bond" evidence="7">
    <location>
        <begin position="453"/>
        <end position="463"/>
    </location>
</feature>
<feature type="disulfide bond" evidence="7">
    <location>
        <begin position="144"/>
        <end position="162"/>
    </location>
</feature>
<feature type="disulfide bond" evidence="7">
    <location>
        <begin position="276"/>
        <end position="291"/>
    </location>
</feature>